<keyword evidence="2" id="KW-1185">Reference proteome</keyword>
<sequence>MDLGFYMRQKLLKVHIPNLAHLDERVRQVKILQKEKERFKNEKRLKNKPFSRKEKVSYVEMESSSEESNFEFSKVDLAELKKGPPYVCSLLKKITSVDKSNDTKHKSRKKNLIQEAIMEGILKLIIDPFDAGVNFAEPFLGINMVGFSYEFDTALGNFKTNVRVVYLGVGEGLLDILMQQKLKDQDVSLCPRFNVVFDADVVAIFEKERMKKGLAHKEEQIR</sequence>
<comment type="caution">
    <text evidence="1">The sequence shown here is derived from an EMBL/GenBank/DDBJ whole genome shotgun (WGS) entry which is preliminary data.</text>
</comment>
<protein>
    <submittedName>
        <fullName evidence="1">Uncharacterized protein</fullName>
    </submittedName>
</protein>
<evidence type="ECO:0000313" key="1">
    <source>
        <dbReference type="EMBL" id="RYR05321.1"/>
    </source>
</evidence>
<name>A0A444YTS9_ARAHY</name>
<proteinExistence type="predicted"/>
<accession>A0A444YTS9</accession>
<dbReference type="EMBL" id="SDMP01000016">
    <property type="protein sequence ID" value="RYR05321.1"/>
    <property type="molecule type" value="Genomic_DNA"/>
</dbReference>
<dbReference type="AlphaFoldDB" id="A0A444YTS9"/>
<reference evidence="1 2" key="1">
    <citation type="submission" date="2019-01" db="EMBL/GenBank/DDBJ databases">
        <title>Sequencing of cultivated peanut Arachis hypogaea provides insights into genome evolution and oil improvement.</title>
        <authorList>
            <person name="Chen X."/>
        </authorList>
    </citation>
    <scope>NUCLEOTIDE SEQUENCE [LARGE SCALE GENOMIC DNA]</scope>
    <source>
        <strain evidence="2">cv. Fuhuasheng</strain>
        <tissue evidence="1">Leaves</tissue>
    </source>
</reference>
<evidence type="ECO:0000313" key="2">
    <source>
        <dbReference type="Proteomes" id="UP000289738"/>
    </source>
</evidence>
<organism evidence="1 2">
    <name type="scientific">Arachis hypogaea</name>
    <name type="common">Peanut</name>
    <dbReference type="NCBI Taxonomy" id="3818"/>
    <lineage>
        <taxon>Eukaryota</taxon>
        <taxon>Viridiplantae</taxon>
        <taxon>Streptophyta</taxon>
        <taxon>Embryophyta</taxon>
        <taxon>Tracheophyta</taxon>
        <taxon>Spermatophyta</taxon>
        <taxon>Magnoliopsida</taxon>
        <taxon>eudicotyledons</taxon>
        <taxon>Gunneridae</taxon>
        <taxon>Pentapetalae</taxon>
        <taxon>rosids</taxon>
        <taxon>fabids</taxon>
        <taxon>Fabales</taxon>
        <taxon>Fabaceae</taxon>
        <taxon>Papilionoideae</taxon>
        <taxon>50 kb inversion clade</taxon>
        <taxon>dalbergioids sensu lato</taxon>
        <taxon>Dalbergieae</taxon>
        <taxon>Pterocarpus clade</taxon>
        <taxon>Arachis</taxon>
    </lineage>
</organism>
<dbReference type="Proteomes" id="UP000289738">
    <property type="component" value="Chromosome B06"/>
</dbReference>
<gene>
    <name evidence="1" type="ORF">Ahy_B06g085192</name>
</gene>